<dbReference type="AlphaFoldDB" id="A0A9W6TMH8"/>
<feature type="region of interest" description="Disordered" evidence="1">
    <location>
        <begin position="1"/>
        <end position="52"/>
    </location>
</feature>
<feature type="domain" description="Reverse transcriptase Ty1/copia-type" evidence="2">
    <location>
        <begin position="135"/>
        <end position="206"/>
    </location>
</feature>
<sequence length="270" mass="29513">MHLQAQLKKEDPELWRSIEEHEEAASQKEQTPKKKKKQVKGKKKKKAHGARCVGEDAEGYQVSEGATGHPAPTAASAAAAVRMRTRHMGARHVPVQVVHAGAAPDPRNYREAMRDARAGKWKVAIKVEFESLERNNTWEVVVKPRNSKLLHTMWVFKTKTHADGTVERYKGRLVVCGIEQKCGVDYIVTFSAVLGMTTGKLTFVMAHVWGGAGTARGRAECLRQGGQGGGIGDIPLHSGWDGDPRQASRTARSEAQGLARAAIDQASVRP</sequence>
<accession>A0A9W6TMH8</accession>
<dbReference type="EMBL" id="BSXT01000126">
    <property type="protein sequence ID" value="GMF18324.1"/>
    <property type="molecule type" value="Genomic_DNA"/>
</dbReference>
<dbReference type="InterPro" id="IPR013103">
    <property type="entry name" value="RVT_2"/>
</dbReference>
<gene>
    <name evidence="3" type="ORF">Pfra01_000156400</name>
</gene>
<dbReference type="OrthoDB" id="422839at2759"/>
<dbReference type="Pfam" id="PF07727">
    <property type="entry name" value="RVT_2"/>
    <property type="match status" value="1"/>
</dbReference>
<evidence type="ECO:0000256" key="1">
    <source>
        <dbReference type="SAM" id="MobiDB-lite"/>
    </source>
</evidence>
<feature type="compositionally biased region" description="Basic and acidic residues" evidence="1">
    <location>
        <begin position="7"/>
        <end position="32"/>
    </location>
</feature>
<evidence type="ECO:0000313" key="3">
    <source>
        <dbReference type="EMBL" id="GMF18324.1"/>
    </source>
</evidence>
<comment type="caution">
    <text evidence="3">The sequence shown here is derived from an EMBL/GenBank/DDBJ whole genome shotgun (WGS) entry which is preliminary data.</text>
</comment>
<evidence type="ECO:0000259" key="2">
    <source>
        <dbReference type="Pfam" id="PF07727"/>
    </source>
</evidence>
<keyword evidence="4" id="KW-1185">Reference proteome</keyword>
<feature type="compositionally biased region" description="Basic residues" evidence="1">
    <location>
        <begin position="33"/>
        <end position="49"/>
    </location>
</feature>
<protein>
    <submittedName>
        <fullName evidence="3">Unnamed protein product</fullName>
    </submittedName>
</protein>
<proteinExistence type="predicted"/>
<feature type="region of interest" description="Disordered" evidence="1">
    <location>
        <begin position="230"/>
        <end position="254"/>
    </location>
</feature>
<evidence type="ECO:0000313" key="4">
    <source>
        <dbReference type="Proteomes" id="UP001165121"/>
    </source>
</evidence>
<dbReference type="Proteomes" id="UP001165121">
    <property type="component" value="Unassembled WGS sequence"/>
</dbReference>
<reference evidence="3" key="1">
    <citation type="submission" date="2023-04" db="EMBL/GenBank/DDBJ databases">
        <title>Phytophthora fragariaefolia NBRC 109709.</title>
        <authorList>
            <person name="Ichikawa N."/>
            <person name="Sato H."/>
            <person name="Tonouchi N."/>
        </authorList>
    </citation>
    <scope>NUCLEOTIDE SEQUENCE</scope>
    <source>
        <strain evidence="3">NBRC 109709</strain>
    </source>
</reference>
<organism evidence="3 4">
    <name type="scientific">Phytophthora fragariaefolia</name>
    <dbReference type="NCBI Taxonomy" id="1490495"/>
    <lineage>
        <taxon>Eukaryota</taxon>
        <taxon>Sar</taxon>
        <taxon>Stramenopiles</taxon>
        <taxon>Oomycota</taxon>
        <taxon>Peronosporomycetes</taxon>
        <taxon>Peronosporales</taxon>
        <taxon>Peronosporaceae</taxon>
        <taxon>Phytophthora</taxon>
    </lineage>
</organism>
<name>A0A9W6TMH8_9STRA</name>